<name>I1YHW8_METFJ</name>
<evidence type="ECO:0000256" key="1">
    <source>
        <dbReference type="SAM" id="MobiDB-lite"/>
    </source>
</evidence>
<dbReference type="Proteomes" id="UP000009145">
    <property type="component" value="Chromosome"/>
</dbReference>
<accession>I1YHW8</accession>
<keyword evidence="3" id="KW-1185">Reference proteome</keyword>
<protein>
    <submittedName>
        <fullName evidence="2">Uncharacterized protein</fullName>
    </submittedName>
</protein>
<gene>
    <name evidence="2" type="ordered locus">Q7C_1361</name>
</gene>
<proteinExistence type="predicted"/>
<reference evidence="2 3" key="1">
    <citation type="journal article" date="2012" name="J. Bacteriol.">
        <title>Complete genome sequences of Methylophaga sp. strain JAM1 and Methylophaga sp. strain JAM7.</title>
        <authorList>
            <person name="Villeneuve C."/>
            <person name="Martineau C."/>
            <person name="Mauffrey F."/>
            <person name="Villemur R."/>
        </authorList>
    </citation>
    <scope>NUCLEOTIDE SEQUENCE [LARGE SCALE GENOMIC DNA]</scope>
    <source>
        <strain evidence="2 3">JAM7</strain>
    </source>
</reference>
<dbReference type="PATRIC" id="fig|754477.3.peg.1342"/>
<dbReference type="AlphaFoldDB" id="I1YHW8"/>
<organism evidence="2 3">
    <name type="scientific">Methylophaga frappieri (strain ATCC BAA-2434 / DSM 25690 / JAM7)</name>
    <dbReference type="NCBI Taxonomy" id="754477"/>
    <lineage>
        <taxon>Bacteria</taxon>
        <taxon>Pseudomonadati</taxon>
        <taxon>Pseudomonadota</taxon>
        <taxon>Gammaproteobacteria</taxon>
        <taxon>Thiotrichales</taxon>
        <taxon>Piscirickettsiaceae</taxon>
        <taxon>Methylophaga</taxon>
    </lineage>
</organism>
<feature type="region of interest" description="Disordered" evidence="1">
    <location>
        <begin position="1"/>
        <end position="24"/>
    </location>
</feature>
<evidence type="ECO:0000313" key="3">
    <source>
        <dbReference type="Proteomes" id="UP000009145"/>
    </source>
</evidence>
<dbReference type="EMBL" id="CP003380">
    <property type="protein sequence ID" value="AFJ02511.1"/>
    <property type="molecule type" value="Genomic_DNA"/>
</dbReference>
<dbReference type="HOGENOM" id="CLU_3345781_0_0_6"/>
<dbReference type="KEGG" id="mec:Q7C_1361"/>
<sequence>MLPKRHVTEKSTIDDGSSSDVEDAQDFNFYKSTKSDN</sequence>
<feature type="compositionally biased region" description="Basic and acidic residues" evidence="1">
    <location>
        <begin position="1"/>
        <end position="13"/>
    </location>
</feature>
<evidence type="ECO:0000313" key="2">
    <source>
        <dbReference type="EMBL" id="AFJ02511.1"/>
    </source>
</evidence>